<dbReference type="SMART" id="SM00155">
    <property type="entry name" value="PLDc"/>
    <property type="match status" value="1"/>
</dbReference>
<dbReference type="Gene3D" id="3.30.870.10">
    <property type="entry name" value="Endonuclease Chain A"/>
    <property type="match status" value="1"/>
</dbReference>
<dbReference type="AlphaFoldDB" id="J9FXT0"/>
<gene>
    <name evidence="2" type="ORF">EVA_12530</name>
</gene>
<dbReference type="Pfam" id="PF13091">
    <property type="entry name" value="PLDc_2"/>
    <property type="match status" value="1"/>
</dbReference>
<feature type="domain" description="PLD phosphodiesterase" evidence="1">
    <location>
        <begin position="61"/>
        <end position="88"/>
    </location>
</feature>
<name>J9FXT0_9ZZZZ</name>
<dbReference type="InterPro" id="IPR025202">
    <property type="entry name" value="PLD-like_dom"/>
</dbReference>
<comment type="caution">
    <text evidence="2">The sequence shown here is derived from an EMBL/GenBank/DDBJ whole genome shotgun (WGS) entry which is preliminary data.</text>
</comment>
<dbReference type="GO" id="GO:0030572">
    <property type="term" value="F:phosphatidyltransferase activity"/>
    <property type="evidence" value="ECO:0007669"/>
    <property type="project" value="UniProtKB-ARBA"/>
</dbReference>
<proteinExistence type="predicted"/>
<dbReference type="PANTHER" id="PTHR21248">
    <property type="entry name" value="CARDIOLIPIN SYNTHASE"/>
    <property type="match status" value="1"/>
</dbReference>
<evidence type="ECO:0000259" key="1">
    <source>
        <dbReference type="PROSITE" id="PS50035"/>
    </source>
</evidence>
<organism evidence="2">
    <name type="scientific">gut metagenome</name>
    <dbReference type="NCBI Taxonomy" id="749906"/>
    <lineage>
        <taxon>unclassified sequences</taxon>
        <taxon>metagenomes</taxon>
        <taxon>organismal metagenomes</taxon>
    </lineage>
</organism>
<dbReference type="SUPFAM" id="SSF56024">
    <property type="entry name" value="Phospholipase D/nuclease"/>
    <property type="match status" value="1"/>
</dbReference>
<reference evidence="2" key="1">
    <citation type="journal article" date="2012" name="PLoS ONE">
        <title>Gene sets for utilization of primary and secondary nutrition supplies in the distal gut of endangered iberian lynx.</title>
        <authorList>
            <person name="Alcaide M."/>
            <person name="Messina E."/>
            <person name="Richter M."/>
            <person name="Bargiela R."/>
            <person name="Peplies J."/>
            <person name="Huws S.A."/>
            <person name="Newbold C.J."/>
            <person name="Golyshin P.N."/>
            <person name="Simon M.A."/>
            <person name="Lopez G."/>
            <person name="Yakimov M.M."/>
            <person name="Ferrer M."/>
        </authorList>
    </citation>
    <scope>NUCLEOTIDE SEQUENCE</scope>
</reference>
<dbReference type="EMBL" id="AMCI01003843">
    <property type="protein sequence ID" value="EJW99363.1"/>
    <property type="molecule type" value="Genomic_DNA"/>
</dbReference>
<dbReference type="InterPro" id="IPR001736">
    <property type="entry name" value="PLipase_D/transphosphatidylase"/>
</dbReference>
<dbReference type="GO" id="GO:0032049">
    <property type="term" value="P:cardiolipin biosynthetic process"/>
    <property type="evidence" value="ECO:0007669"/>
    <property type="project" value="UniProtKB-ARBA"/>
</dbReference>
<accession>J9FXT0</accession>
<feature type="non-terminal residue" evidence="2">
    <location>
        <position position="195"/>
    </location>
</feature>
<dbReference type="PANTHER" id="PTHR21248:SF22">
    <property type="entry name" value="PHOSPHOLIPASE D"/>
    <property type="match status" value="1"/>
</dbReference>
<sequence length="195" mass="22292">MWDQVEGVLARKAAEGVDVRVLYDGTCEFSRLPHRFPSYLNSLGIQCRIFAPIHPFVSTHYNYRDHRKIAVIDGNISYTGGLNLADEYANFIQPFGHWKDTAVRLEGEASRSFTLLFLQMWQVEDRELTFTPYLSAPYTAHPESSGFVIPYGDCPLDDHYVGEMVYTHILNVAQSYVHIMTPYLILGHELESALE</sequence>
<evidence type="ECO:0000313" key="2">
    <source>
        <dbReference type="EMBL" id="EJW99363.1"/>
    </source>
</evidence>
<dbReference type="PROSITE" id="PS50035">
    <property type="entry name" value="PLD"/>
    <property type="match status" value="1"/>
</dbReference>
<protein>
    <submittedName>
        <fullName evidence="2">Phospholipase D domain protein</fullName>
    </submittedName>
</protein>